<dbReference type="Pfam" id="PF13193">
    <property type="entry name" value="AMP-binding_C"/>
    <property type="match status" value="1"/>
</dbReference>
<dbReference type="EMBL" id="CAJNOQ010013668">
    <property type="protein sequence ID" value="CAF1326282.1"/>
    <property type="molecule type" value="Genomic_DNA"/>
</dbReference>
<feature type="transmembrane region" description="Helical" evidence="4">
    <location>
        <begin position="618"/>
        <end position="640"/>
    </location>
</feature>
<dbReference type="GO" id="GO:0005737">
    <property type="term" value="C:cytoplasm"/>
    <property type="evidence" value="ECO:0007669"/>
    <property type="project" value="TreeGrafter"/>
</dbReference>
<dbReference type="Gene3D" id="1.10.1200.10">
    <property type="entry name" value="ACP-like"/>
    <property type="match status" value="1"/>
</dbReference>
<dbReference type="InterPro" id="IPR025110">
    <property type="entry name" value="AMP-bd_C"/>
</dbReference>
<comment type="caution">
    <text evidence="6">The sequence shown here is derived from an EMBL/GenBank/DDBJ whole genome shotgun (WGS) entry which is preliminary data.</text>
</comment>
<keyword evidence="4" id="KW-0472">Membrane</keyword>
<dbReference type="Pfam" id="PF00550">
    <property type="entry name" value="PP-binding"/>
    <property type="match status" value="1"/>
</dbReference>
<evidence type="ECO:0000259" key="5">
    <source>
        <dbReference type="PROSITE" id="PS50075"/>
    </source>
</evidence>
<feature type="transmembrane region" description="Helical" evidence="4">
    <location>
        <begin position="245"/>
        <end position="266"/>
    </location>
</feature>
<evidence type="ECO:0000313" key="6">
    <source>
        <dbReference type="EMBL" id="CAF1326282.1"/>
    </source>
</evidence>
<dbReference type="PANTHER" id="PTHR45527">
    <property type="entry name" value="NONRIBOSOMAL PEPTIDE SYNTHETASE"/>
    <property type="match status" value="1"/>
</dbReference>
<protein>
    <recommendedName>
        <fullName evidence="5">Carrier domain-containing protein</fullName>
    </recommendedName>
</protein>
<organism evidence="6 8">
    <name type="scientific">Didymodactylos carnosus</name>
    <dbReference type="NCBI Taxonomy" id="1234261"/>
    <lineage>
        <taxon>Eukaryota</taxon>
        <taxon>Metazoa</taxon>
        <taxon>Spiralia</taxon>
        <taxon>Gnathifera</taxon>
        <taxon>Rotifera</taxon>
        <taxon>Eurotatoria</taxon>
        <taxon>Bdelloidea</taxon>
        <taxon>Philodinida</taxon>
        <taxon>Philodinidae</taxon>
        <taxon>Didymodactylos</taxon>
    </lineage>
</organism>
<dbReference type="GO" id="GO:0044550">
    <property type="term" value="P:secondary metabolite biosynthetic process"/>
    <property type="evidence" value="ECO:0007669"/>
    <property type="project" value="TreeGrafter"/>
</dbReference>
<feature type="transmembrane region" description="Helical" evidence="4">
    <location>
        <begin position="278"/>
        <end position="300"/>
    </location>
</feature>
<sequence length="796" mass="89996">MDSSGELRFVGRVDYQIKLRGQRIETGEIEHVLLNFSNAVVNVCVVKFSDGLKGDILHAFIQANIDFGSDGLGHRKEALKSELISCCRLSLPLYMVPTAWTFVSFFPLNANGKVDRKALQQVAPVDVVGVSKSGACYIPRTRLEEDIRAIFVEGFRLVDDENVDLTASFGELGGTSLGAMRAVILVRQKVYSGMDVGLLFSYPSVRLLSEVIKRMMEDDNGQKVSQLQKNQLIIPDVDSDVKPSILLETLGIIFLLFYYLSPLWTTNLILRALKINNILMWISFYILLIPTKQLLTYIIMKRLLFPNGMRAGKYELYSWDYYRWWILNRVWILNSTYLKVFLGTQFYNMYLQLCGAKVGQKDVHIYTTHIDVPDLLKIQNSSVISQDVILNSLSHNGTTYELNYIRIGDVEQGIYNLNSWYYLRKIWFRQLVVSNFSLSFHILGPCHSCYPLILKWLGAQIEDDDDIKIAQFNGFLQSPSNLLTIGSGMTTFDEVLLITNKTVKGQCVVEKLAIGNNVQMGNNCLIYGGTTIPPYSVVGSMTCVTQEDGMFEPKDIILGVPARKMPFHMSPTSLAADGINKTKISLTCSYWQKITAELLAKSILVLFVLVIKSLNINMCFSCLLLLVIYSALLCLLWSSLYEKRQSEPQPKANTLGWHYIMSGVIRRDYTLFVSPLLGGTQWLIYLLRGLGAKIIGNDVLITDFQNVLDYPFITIFNHVRISTRAIIQCHTYEQRILKLMPTTVGPYSILRSMSMVFPGCQLKGGNIINPCTLILKDDQLPENTEWLGCPPKMIAH</sequence>
<dbReference type="InterPro" id="IPR045851">
    <property type="entry name" value="AMP-bd_C_sf"/>
</dbReference>
<keyword evidence="3" id="KW-0436">Ligase</keyword>
<evidence type="ECO:0000256" key="3">
    <source>
        <dbReference type="ARBA" id="ARBA00022598"/>
    </source>
</evidence>
<evidence type="ECO:0000313" key="8">
    <source>
        <dbReference type="Proteomes" id="UP000663829"/>
    </source>
</evidence>
<dbReference type="SUPFAM" id="SSF51161">
    <property type="entry name" value="Trimeric LpxA-like enzymes"/>
    <property type="match status" value="2"/>
</dbReference>
<dbReference type="InterPro" id="IPR036736">
    <property type="entry name" value="ACP-like_sf"/>
</dbReference>
<dbReference type="PANTHER" id="PTHR45527:SF1">
    <property type="entry name" value="FATTY ACID SYNTHASE"/>
    <property type="match status" value="1"/>
</dbReference>
<proteinExistence type="predicted"/>
<dbReference type="Gene3D" id="2.160.10.10">
    <property type="entry name" value="Hexapeptide repeat proteins"/>
    <property type="match status" value="2"/>
</dbReference>
<feature type="domain" description="Carrier" evidence="5">
    <location>
        <begin position="141"/>
        <end position="216"/>
    </location>
</feature>
<dbReference type="GO" id="GO:0016874">
    <property type="term" value="F:ligase activity"/>
    <property type="evidence" value="ECO:0007669"/>
    <property type="project" value="UniProtKB-KW"/>
</dbReference>
<evidence type="ECO:0000256" key="2">
    <source>
        <dbReference type="ARBA" id="ARBA00022553"/>
    </source>
</evidence>
<evidence type="ECO:0000256" key="4">
    <source>
        <dbReference type="SAM" id="Phobius"/>
    </source>
</evidence>
<keyword evidence="1" id="KW-0596">Phosphopantetheine</keyword>
<dbReference type="InterPro" id="IPR011004">
    <property type="entry name" value="Trimer_LpxA-like_sf"/>
</dbReference>
<dbReference type="InterPro" id="IPR009081">
    <property type="entry name" value="PP-bd_ACP"/>
</dbReference>
<dbReference type="Gene3D" id="3.30.300.30">
    <property type="match status" value="1"/>
</dbReference>
<dbReference type="Proteomes" id="UP000663829">
    <property type="component" value="Unassembled WGS sequence"/>
</dbReference>
<gene>
    <name evidence="6" type="ORF">GPM918_LOCUS29720</name>
    <name evidence="7" type="ORF">SRO942_LOCUS30308</name>
</gene>
<dbReference type="SUPFAM" id="SSF56801">
    <property type="entry name" value="Acetyl-CoA synthetase-like"/>
    <property type="match status" value="1"/>
</dbReference>
<evidence type="ECO:0000313" key="7">
    <source>
        <dbReference type="EMBL" id="CAF4176170.1"/>
    </source>
</evidence>
<dbReference type="Proteomes" id="UP000681722">
    <property type="component" value="Unassembled WGS sequence"/>
</dbReference>
<reference evidence="6" key="1">
    <citation type="submission" date="2021-02" db="EMBL/GenBank/DDBJ databases">
        <authorList>
            <person name="Nowell W R."/>
        </authorList>
    </citation>
    <scope>NUCLEOTIDE SEQUENCE</scope>
</reference>
<dbReference type="GO" id="GO:0031177">
    <property type="term" value="F:phosphopantetheine binding"/>
    <property type="evidence" value="ECO:0007669"/>
    <property type="project" value="InterPro"/>
</dbReference>
<evidence type="ECO:0000256" key="1">
    <source>
        <dbReference type="ARBA" id="ARBA00022450"/>
    </source>
</evidence>
<keyword evidence="4" id="KW-0812">Transmembrane</keyword>
<dbReference type="GO" id="GO:0043041">
    <property type="term" value="P:amino acid activation for nonribosomal peptide biosynthetic process"/>
    <property type="evidence" value="ECO:0007669"/>
    <property type="project" value="TreeGrafter"/>
</dbReference>
<keyword evidence="8" id="KW-1185">Reference proteome</keyword>
<accession>A0A815FJP2</accession>
<dbReference type="OrthoDB" id="10048121at2759"/>
<keyword evidence="2" id="KW-0597">Phosphoprotein</keyword>
<dbReference type="SMART" id="SM00823">
    <property type="entry name" value="PKS_PP"/>
    <property type="match status" value="1"/>
</dbReference>
<dbReference type="SUPFAM" id="SSF47336">
    <property type="entry name" value="ACP-like"/>
    <property type="match status" value="1"/>
</dbReference>
<dbReference type="EMBL" id="CAJOBC010050557">
    <property type="protein sequence ID" value="CAF4176170.1"/>
    <property type="molecule type" value="Genomic_DNA"/>
</dbReference>
<name>A0A815FJP2_9BILA</name>
<dbReference type="InterPro" id="IPR020806">
    <property type="entry name" value="PKS_PP-bd"/>
</dbReference>
<keyword evidence="4" id="KW-1133">Transmembrane helix</keyword>
<dbReference type="PROSITE" id="PS50075">
    <property type="entry name" value="CARRIER"/>
    <property type="match status" value="1"/>
</dbReference>
<dbReference type="AlphaFoldDB" id="A0A815FJP2"/>